<evidence type="ECO:0000313" key="14">
    <source>
        <dbReference type="Proteomes" id="UP000199308"/>
    </source>
</evidence>
<keyword evidence="8 11" id="KW-1133">Transmembrane helix</keyword>
<reference evidence="13 14" key="1">
    <citation type="submission" date="2016-10" db="EMBL/GenBank/DDBJ databases">
        <authorList>
            <person name="de Groot N.N."/>
        </authorList>
    </citation>
    <scope>NUCLEOTIDE SEQUENCE [LARGE SCALE GENOMIC DNA]</scope>
    <source>
        <strain evidence="13 14">DSM 19706</strain>
    </source>
</reference>
<dbReference type="PANTHER" id="PTHR43221:SF2">
    <property type="entry name" value="PROTEASE HTPX HOMOLOG"/>
    <property type="match status" value="1"/>
</dbReference>
<dbReference type="CDD" id="cd07340">
    <property type="entry name" value="M48B_Htpx_like"/>
    <property type="match status" value="1"/>
</dbReference>
<feature type="transmembrane region" description="Helical" evidence="11">
    <location>
        <begin position="193"/>
        <end position="215"/>
    </location>
</feature>
<proteinExistence type="predicted"/>
<comment type="cofactor">
    <cofactor evidence="1">
        <name>Zn(2+)</name>
        <dbReference type="ChEBI" id="CHEBI:29105"/>
    </cofactor>
</comment>
<evidence type="ECO:0000256" key="8">
    <source>
        <dbReference type="ARBA" id="ARBA00022989"/>
    </source>
</evidence>
<keyword evidence="3 13" id="KW-0645">Protease</keyword>
<dbReference type="Gene3D" id="3.30.2010.10">
    <property type="entry name" value="Metalloproteases ('zincins'), catalytic domain"/>
    <property type="match status" value="1"/>
</dbReference>
<dbReference type="GO" id="GO:0004222">
    <property type="term" value="F:metalloendopeptidase activity"/>
    <property type="evidence" value="ECO:0007669"/>
    <property type="project" value="InterPro"/>
</dbReference>
<dbReference type="Proteomes" id="UP000199308">
    <property type="component" value="Unassembled WGS sequence"/>
</dbReference>
<organism evidence="13 14">
    <name type="scientific">Thalassotalea agarivorans</name>
    <name type="common">Thalassomonas agarivorans</name>
    <dbReference type="NCBI Taxonomy" id="349064"/>
    <lineage>
        <taxon>Bacteria</taxon>
        <taxon>Pseudomonadati</taxon>
        <taxon>Pseudomonadota</taxon>
        <taxon>Gammaproteobacteria</taxon>
        <taxon>Alteromonadales</taxon>
        <taxon>Colwelliaceae</taxon>
        <taxon>Thalassotalea</taxon>
    </lineage>
</organism>
<keyword evidence="2" id="KW-1003">Cell membrane</keyword>
<keyword evidence="4 11" id="KW-0812">Transmembrane</keyword>
<evidence type="ECO:0000256" key="6">
    <source>
        <dbReference type="ARBA" id="ARBA00022801"/>
    </source>
</evidence>
<keyword evidence="9" id="KW-0482">Metalloprotease</keyword>
<evidence type="ECO:0000256" key="10">
    <source>
        <dbReference type="ARBA" id="ARBA00023136"/>
    </source>
</evidence>
<accession>A0A1I0HBY9</accession>
<evidence type="ECO:0000256" key="9">
    <source>
        <dbReference type="ARBA" id="ARBA00023049"/>
    </source>
</evidence>
<keyword evidence="5" id="KW-0479">Metal-binding</keyword>
<gene>
    <name evidence="13" type="ORF">SAMN05660429_02759</name>
</gene>
<keyword evidence="10 11" id="KW-0472">Membrane</keyword>
<evidence type="ECO:0000256" key="4">
    <source>
        <dbReference type="ARBA" id="ARBA00022692"/>
    </source>
</evidence>
<keyword evidence="7" id="KW-0862">Zinc</keyword>
<name>A0A1I0HBY9_THASX</name>
<sequence length="595" mass="65782">MTNILVMVLFGYANLEQNELLSVEDVLAQFDWGTFFLIGAVVTGVVLLGSFYKTLQLGHGGKAIAEGLGGRLVSRSTRDEKERVLLNVVDEMAIASGCPVPCVYIMDHEIGINAFAAGYKHSDAVIGVTRGCIETLSRDELQGVIAHEFSHILNGDMRLNMRLIGILHGIMVMGYIGYYLLRTGGASRKNGGALIGLGLGLIVIGFGGAFFGNWIKATVSRQREYLADASAVQFTRAKDGIAGALYKISKGSSHLDSATAPQMSHAFFSEGVSSFAGGMFATHPPLNDRIKRISPYFITEQKVKKQQKKRDQATQMPEQGHKQTIAKATIASTLIGSIGNISDKQIHHAQTLLASIPRGIEQARYHVGSAKAVIYAFVLDEDEQVQTRQLKYLESKFEDVDAVANFAKELKTIPIEYRLAVIDMIIPTLKEMSLDAYQLFKQHFNFLIHADHKISNFEWVLQQILLKHLKAQYSTRNNKLDLSVSIDQRGHHLNVLFSMLVRYQTNDEQQQQHFLTEAQKVLGSGALTLLSEKAIEDAKSSQLLLALEDLSLEDKPKLLNACLLILASDDVIDIKDIEFLRGLSDLLDCPMPPHK</sequence>
<feature type="transmembrane region" description="Helical" evidence="11">
    <location>
        <begin position="32"/>
        <end position="52"/>
    </location>
</feature>
<keyword evidence="6" id="KW-0378">Hydrolase</keyword>
<dbReference type="InterPro" id="IPR001915">
    <property type="entry name" value="Peptidase_M48"/>
</dbReference>
<protein>
    <submittedName>
        <fullName evidence="13">Zn-dependent protease with chaperone function</fullName>
    </submittedName>
</protein>
<evidence type="ECO:0000256" key="2">
    <source>
        <dbReference type="ARBA" id="ARBA00022475"/>
    </source>
</evidence>
<feature type="transmembrane region" description="Helical" evidence="11">
    <location>
        <begin position="163"/>
        <end position="181"/>
    </location>
</feature>
<dbReference type="Pfam" id="PF01435">
    <property type="entry name" value="Peptidase_M48"/>
    <property type="match status" value="1"/>
</dbReference>
<evidence type="ECO:0000256" key="11">
    <source>
        <dbReference type="SAM" id="Phobius"/>
    </source>
</evidence>
<dbReference type="STRING" id="349064.SAMN05660429_02759"/>
<dbReference type="EMBL" id="FOHK01000015">
    <property type="protein sequence ID" value="SET81378.1"/>
    <property type="molecule type" value="Genomic_DNA"/>
</dbReference>
<dbReference type="InterPro" id="IPR050083">
    <property type="entry name" value="HtpX_protease"/>
</dbReference>
<keyword evidence="14" id="KW-1185">Reference proteome</keyword>
<evidence type="ECO:0000259" key="12">
    <source>
        <dbReference type="Pfam" id="PF01435"/>
    </source>
</evidence>
<evidence type="ECO:0000256" key="7">
    <source>
        <dbReference type="ARBA" id="ARBA00022833"/>
    </source>
</evidence>
<evidence type="ECO:0000256" key="3">
    <source>
        <dbReference type="ARBA" id="ARBA00022670"/>
    </source>
</evidence>
<dbReference type="AlphaFoldDB" id="A0A1I0HBY9"/>
<dbReference type="GO" id="GO:0006508">
    <property type="term" value="P:proteolysis"/>
    <property type="evidence" value="ECO:0007669"/>
    <property type="project" value="UniProtKB-KW"/>
</dbReference>
<dbReference type="PANTHER" id="PTHR43221">
    <property type="entry name" value="PROTEASE HTPX"/>
    <property type="match status" value="1"/>
</dbReference>
<evidence type="ECO:0000256" key="1">
    <source>
        <dbReference type="ARBA" id="ARBA00001947"/>
    </source>
</evidence>
<dbReference type="GO" id="GO:0046872">
    <property type="term" value="F:metal ion binding"/>
    <property type="evidence" value="ECO:0007669"/>
    <property type="project" value="UniProtKB-KW"/>
</dbReference>
<evidence type="ECO:0000313" key="13">
    <source>
        <dbReference type="EMBL" id="SET81378.1"/>
    </source>
</evidence>
<feature type="domain" description="Peptidase M48" evidence="12">
    <location>
        <begin position="82"/>
        <end position="294"/>
    </location>
</feature>
<evidence type="ECO:0000256" key="5">
    <source>
        <dbReference type="ARBA" id="ARBA00022723"/>
    </source>
</evidence>